<evidence type="ECO:0000256" key="2">
    <source>
        <dbReference type="ARBA" id="ARBA00022857"/>
    </source>
</evidence>
<dbReference type="EMBL" id="CAJVRM010000156">
    <property type="protein sequence ID" value="CAG8975921.1"/>
    <property type="molecule type" value="Genomic_DNA"/>
</dbReference>
<dbReference type="PRINTS" id="PR00081">
    <property type="entry name" value="GDHRDH"/>
</dbReference>
<keyword evidence="3" id="KW-0560">Oxidoreductase</keyword>
<dbReference type="PANTHER" id="PTHR43618">
    <property type="entry name" value="7-ALPHA-HYDROXYSTEROID DEHYDROGENASE"/>
    <property type="match status" value="1"/>
</dbReference>
<keyword evidence="5" id="KW-1185">Reference proteome</keyword>
<dbReference type="GO" id="GO:0009688">
    <property type="term" value="P:abscisic acid biosynthetic process"/>
    <property type="evidence" value="ECO:0007669"/>
    <property type="project" value="UniProtKB-ARBA"/>
</dbReference>
<comment type="similarity">
    <text evidence="1">Belongs to the short-chain dehydrogenases/reductases (SDR) family.</text>
</comment>
<keyword evidence="2" id="KW-0521">NADP</keyword>
<evidence type="ECO:0000313" key="5">
    <source>
        <dbReference type="Proteomes" id="UP000701801"/>
    </source>
</evidence>
<sequence>MSNYDTELKDFPSTVSLKGKLVVITGGSRGLGLHAASGILQAGAQKVFKTSRKALACAQAVSLLNNLPNLAPGAKAIAVPADISTIARIQGLVKQVGELTEYVDVLVANAGASWGERFEDHSDGAFGKVMDLNVRGVFGCLRLFAPLLQKRGTIADPSRVIITASVAGLAIGTLGPHATYAYSASKAAAIHLSKNLAVELGPRHILVNAIAPGLFPTKMANGLIDLCGGLEETAKRNPSGRNGVPEDIAGLVVFLSSRAGSHANGAVVTVDGGEYLISGSLGGMFGAGKGESKI</sequence>
<accession>A0A9N9LQW4</accession>
<dbReference type="PROSITE" id="PS00061">
    <property type="entry name" value="ADH_SHORT"/>
    <property type="match status" value="1"/>
</dbReference>
<evidence type="ECO:0000313" key="4">
    <source>
        <dbReference type="EMBL" id="CAG8975921.1"/>
    </source>
</evidence>
<dbReference type="InterPro" id="IPR036291">
    <property type="entry name" value="NAD(P)-bd_dom_sf"/>
</dbReference>
<proteinExistence type="inferred from homology"/>
<reference evidence="4" key="1">
    <citation type="submission" date="2021-07" db="EMBL/GenBank/DDBJ databases">
        <authorList>
            <person name="Durling M."/>
        </authorList>
    </citation>
    <scope>NUCLEOTIDE SEQUENCE</scope>
</reference>
<dbReference type="Gene3D" id="3.40.50.720">
    <property type="entry name" value="NAD(P)-binding Rossmann-like Domain"/>
    <property type="match status" value="1"/>
</dbReference>
<dbReference type="InterPro" id="IPR020904">
    <property type="entry name" value="Sc_DH/Rdtase_CS"/>
</dbReference>
<gene>
    <name evidence="4" type="ORF">HYALB_00007049</name>
</gene>
<dbReference type="OrthoDB" id="294295at2759"/>
<dbReference type="Pfam" id="PF13561">
    <property type="entry name" value="adh_short_C2"/>
    <property type="match status" value="1"/>
</dbReference>
<dbReference type="SUPFAM" id="SSF51735">
    <property type="entry name" value="NAD(P)-binding Rossmann-fold domains"/>
    <property type="match status" value="1"/>
</dbReference>
<dbReference type="FunFam" id="3.40.50.720:FF:000084">
    <property type="entry name" value="Short-chain dehydrogenase reductase"/>
    <property type="match status" value="1"/>
</dbReference>
<organism evidence="4 5">
    <name type="scientific">Hymenoscyphus albidus</name>
    <dbReference type="NCBI Taxonomy" id="595503"/>
    <lineage>
        <taxon>Eukaryota</taxon>
        <taxon>Fungi</taxon>
        <taxon>Dikarya</taxon>
        <taxon>Ascomycota</taxon>
        <taxon>Pezizomycotina</taxon>
        <taxon>Leotiomycetes</taxon>
        <taxon>Helotiales</taxon>
        <taxon>Helotiaceae</taxon>
        <taxon>Hymenoscyphus</taxon>
    </lineage>
</organism>
<dbReference type="AlphaFoldDB" id="A0A9N9LQW4"/>
<dbReference type="Proteomes" id="UP000701801">
    <property type="component" value="Unassembled WGS sequence"/>
</dbReference>
<evidence type="ECO:0000256" key="3">
    <source>
        <dbReference type="ARBA" id="ARBA00023002"/>
    </source>
</evidence>
<dbReference type="InterPro" id="IPR052178">
    <property type="entry name" value="Sec_Metab_Biosynth_SDR"/>
</dbReference>
<comment type="caution">
    <text evidence="4">The sequence shown here is derived from an EMBL/GenBank/DDBJ whole genome shotgun (WGS) entry which is preliminary data.</text>
</comment>
<evidence type="ECO:0000256" key="1">
    <source>
        <dbReference type="ARBA" id="ARBA00006484"/>
    </source>
</evidence>
<name>A0A9N9LQW4_9HELO</name>
<evidence type="ECO:0008006" key="6">
    <source>
        <dbReference type="Google" id="ProtNLM"/>
    </source>
</evidence>
<dbReference type="InterPro" id="IPR002347">
    <property type="entry name" value="SDR_fam"/>
</dbReference>
<protein>
    <recommendedName>
        <fullName evidence="6">NAD(P)-binding protein</fullName>
    </recommendedName>
</protein>
<dbReference type="GO" id="GO:0016491">
    <property type="term" value="F:oxidoreductase activity"/>
    <property type="evidence" value="ECO:0007669"/>
    <property type="project" value="UniProtKB-KW"/>
</dbReference>
<dbReference type="PANTHER" id="PTHR43618:SF12">
    <property type="entry name" value="OXIDOREDUCTASE, SHORT-CHAIN DEHYDROGENASE_REDUCTASE FAMILY (AFU_ORTHOLOGUE AFUA_1G14540)"/>
    <property type="match status" value="1"/>
</dbReference>
<dbReference type="PRINTS" id="PR00080">
    <property type="entry name" value="SDRFAMILY"/>
</dbReference>